<gene>
    <name evidence="1" type="ORF">HMPREF9225_0623</name>
</gene>
<dbReference type="eggNOG" id="ENOG503172B">
    <property type="taxonomic scope" value="Bacteria"/>
</dbReference>
<sequence>MLDIDSELILAFNDGSKLSFDFKSNVDITKISKCIAQFVL</sequence>
<keyword evidence="2" id="KW-1185">Reference proteome</keyword>
<proteinExistence type="predicted"/>
<dbReference type="AlphaFoldDB" id="E0NKD4"/>
<protein>
    <submittedName>
        <fullName evidence="1">Uncharacterized protein</fullName>
    </submittedName>
</protein>
<name>E0NKD4_9FIRM</name>
<reference evidence="1 2" key="1">
    <citation type="submission" date="2010-07" db="EMBL/GenBank/DDBJ databases">
        <authorList>
            <person name="Muzny D."/>
            <person name="Qin X."/>
            <person name="Deng J."/>
            <person name="Jiang H."/>
            <person name="Liu Y."/>
            <person name="Qu J."/>
            <person name="Song X.-Z."/>
            <person name="Zhang L."/>
            <person name="Thornton R."/>
            <person name="Coyle M."/>
            <person name="Francisco L."/>
            <person name="Jackson L."/>
            <person name="Javaid M."/>
            <person name="Korchina V."/>
            <person name="Kovar C."/>
            <person name="Mata R."/>
            <person name="Mathew T."/>
            <person name="Ngo R."/>
            <person name="Nguyen L."/>
            <person name="Nguyen N."/>
            <person name="Okwuonu G."/>
            <person name="Ongeri F."/>
            <person name="Pham C."/>
            <person name="Simmons D."/>
            <person name="Wilczek-Boney K."/>
            <person name="Hale W."/>
            <person name="Jakkamsetti A."/>
            <person name="Pham P."/>
            <person name="Ruth R."/>
            <person name="San Lucas F."/>
            <person name="Warren J."/>
            <person name="Zhang J."/>
            <person name="Zhao Z."/>
            <person name="Zhou C."/>
            <person name="Zhu D."/>
            <person name="Lee S."/>
            <person name="Bess C."/>
            <person name="Blankenburg K."/>
            <person name="Forbes L."/>
            <person name="Fu Q."/>
            <person name="Gubbala S."/>
            <person name="Hirani K."/>
            <person name="Jayaseelan J.C."/>
            <person name="Lara F."/>
            <person name="Munidasa M."/>
            <person name="Palculict T."/>
            <person name="Patil S."/>
            <person name="Pu L.-L."/>
            <person name="Saada N."/>
            <person name="Tang L."/>
            <person name="Weissenberger G."/>
            <person name="Zhu Y."/>
            <person name="Hemphill L."/>
            <person name="Shang Y."/>
            <person name="Youmans B."/>
            <person name="Ayvaz T."/>
            <person name="Ross M."/>
            <person name="Santibanez J."/>
            <person name="Aqrawi P."/>
            <person name="Gross S."/>
            <person name="Joshi V."/>
            <person name="Fowler G."/>
            <person name="Nazareth L."/>
            <person name="Reid J."/>
            <person name="Worley K."/>
            <person name="Petrosino J."/>
            <person name="Highlander S."/>
            <person name="Gibbs R."/>
        </authorList>
    </citation>
    <scope>NUCLEOTIDE SEQUENCE [LARGE SCALE GENOMIC DNA]</scope>
    <source>
        <strain evidence="1 2">ATCC BAA-1640</strain>
    </source>
</reference>
<dbReference type="HOGENOM" id="CLU_3293972_0_0_9"/>
<evidence type="ECO:0000313" key="2">
    <source>
        <dbReference type="Proteomes" id="UP000003280"/>
    </source>
</evidence>
<dbReference type="EMBL" id="AEEH01000025">
    <property type="protein sequence ID" value="EFM25741.1"/>
    <property type="molecule type" value="Genomic_DNA"/>
</dbReference>
<organism evidence="1 2">
    <name type="scientific">Peptoniphilus duerdenii ATCC BAA-1640</name>
    <dbReference type="NCBI Taxonomy" id="862517"/>
    <lineage>
        <taxon>Bacteria</taxon>
        <taxon>Bacillati</taxon>
        <taxon>Bacillota</taxon>
        <taxon>Tissierellia</taxon>
        <taxon>Tissierellales</taxon>
        <taxon>Peptoniphilaceae</taxon>
        <taxon>Peptoniphilus</taxon>
    </lineage>
</organism>
<dbReference type="Proteomes" id="UP000003280">
    <property type="component" value="Unassembled WGS sequence"/>
</dbReference>
<comment type="caution">
    <text evidence="1">The sequence shown here is derived from an EMBL/GenBank/DDBJ whole genome shotgun (WGS) entry which is preliminary data.</text>
</comment>
<accession>E0NKD4</accession>
<evidence type="ECO:0000313" key="1">
    <source>
        <dbReference type="EMBL" id="EFM25741.1"/>
    </source>
</evidence>